<dbReference type="AlphaFoldDB" id="A0A1J8QHL6"/>
<dbReference type="Proteomes" id="UP000183567">
    <property type="component" value="Unassembled WGS sequence"/>
</dbReference>
<dbReference type="EMBL" id="LVVM01000244">
    <property type="protein sequence ID" value="OJA21190.1"/>
    <property type="molecule type" value="Genomic_DNA"/>
</dbReference>
<comment type="caution">
    <text evidence="2">The sequence shown here is derived from an EMBL/GenBank/DDBJ whole genome shotgun (WGS) entry which is preliminary data.</text>
</comment>
<accession>A0A1J8QHL6</accession>
<feature type="region of interest" description="Disordered" evidence="1">
    <location>
        <begin position="355"/>
        <end position="452"/>
    </location>
</feature>
<evidence type="ECO:0000256" key="1">
    <source>
        <dbReference type="SAM" id="MobiDB-lite"/>
    </source>
</evidence>
<dbReference type="STRING" id="180088.A0A1J8QHL6"/>
<organism evidence="2 3">
    <name type="scientific">Rhizopogon vesiculosus</name>
    <dbReference type="NCBI Taxonomy" id="180088"/>
    <lineage>
        <taxon>Eukaryota</taxon>
        <taxon>Fungi</taxon>
        <taxon>Dikarya</taxon>
        <taxon>Basidiomycota</taxon>
        <taxon>Agaricomycotina</taxon>
        <taxon>Agaricomycetes</taxon>
        <taxon>Agaricomycetidae</taxon>
        <taxon>Boletales</taxon>
        <taxon>Suillineae</taxon>
        <taxon>Rhizopogonaceae</taxon>
        <taxon>Rhizopogon</taxon>
    </lineage>
</organism>
<proteinExistence type="predicted"/>
<keyword evidence="3" id="KW-1185">Reference proteome</keyword>
<name>A0A1J8QHL6_9AGAM</name>
<feature type="region of interest" description="Disordered" evidence="1">
    <location>
        <begin position="841"/>
        <end position="882"/>
    </location>
</feature>
<protein>
    <submittedName>
        <fullName evidence="2">Uncharacterized protein</fullName>
    </submittedName>
</protein>
<dbReference type="OrthoDB" id="3260408at2759"/>
<feature type="region of interest" description="Disordered" evidence="1">
    <location>
        <begin position="524"/>
        <end position="546"/>
    </location>
</feature>
<sequence>MVVTRRTPVVPAPPVSRTQSSQGQPRSVRAAEIQDASAAPRVSSPLASGNAHTAAITPRASNDLKEYNHKWKYLEFPTSSAWIYVAFDWWFGADGRKKLKKEKSRKSGKKKRKFLQSLLDFLTKLLLLAFTIYTFSVCPHDEHLKSPICRGLSEYKRIVLDPYVVPPLQAALAHPSIAPYVDRVTEVTSPIILRTQTEWNRHFVPQWEKHVVPAWSNHVVPAFNAHVVPQWQKRVVPQYEKHVAPQLSKLEPYAARTELFVEQAEATYTTRIAPHVRIAIYNLQRWQQQAHPYILIAAQKSHDYYHAAKPHAATFAKRIVAAMQRALLFLRGQRRIFVDPHVAKLWEKVKALSRGSPATPMSTFAPSDATDFPSPELDLSETLEMEPTHASPASPSHPPIVEMDSPHVETTESPAETGALPNEDAMTTTDIEEPTASASPTHSTANPATTPVQTLGSASSIISESASAASSAISAVTDELSSSIASAAPTGTIPSATSSLAHIGDDDEIDISAFYAELGLDEPLAPSQSQEQVPLTPPESEEERAERLRRIAEETARKRADIEARHSNWEAELQSQIEINRSTLKQKLEAIRSGAAAELVEAPEIRDAIESLVADAEKYIKGAEVYLKNLKAESRKNDEKMSLWERVLDKVGVKFSERLGVVEAIVNTWYGVILDQELREVSLVTAQVREVAEKAQVDLGLDYAWLEEVTYSDWQRYHSLIDASENFTQEANSMQNGTHASSSVDNPIIPIFEDLESEVQDVVIGFETRLRRIKRDGERAFNSIQKDEEKGTTAADLEPGVEPEVSILPIPEKGASAQDYVPPVVIGRSKKEVLEALGKVEPLHEASSGSSADEDAGEVVSSLVREAEEERLGSSAIPHTEL</sequence>
<evidence type="ECO:0000313" key="3">
    <source>
        <dbReference type="Proteomes" id="UP000183567"/>
    </source>
</evidence>
<reference evidence="2 3" key="1">
    <citation type="submission" date="2016-03" db="EMBL/GenBank/DDBJ databases">
        <title>Comparative genomics of the ectomycorrhizal sister species Rhizopogon vinicolor and Rhizopogon vesiculosus (Basidiomycota: Boletales) reveals a divergence of the mating type B locus.</title>
        <authorList>
            <person name="Mujic A.B."/>
            <person name="Kuo A."/>
            <person name="Tritt A."/>
            <person name="Lipzen A."/>
            <person name="Chen C."/>
            <person name="Johnson J."/>
            <person name="Sharma A."/>
            <person name="Barry K."/>
            <person name="Grigoriev I.V."/>
            <person name="Spatafora J.W."/>
        </authorList>
    </citation>
    <scope>NUCLEOTIDE SEQUENCE [LARGE SCALE GENOMIC DNA]</scope>
    <source>
        <strain evidence="2 3">AM-OR11-056</strain>
    </source>
</reference>
<evidence type="ECO:0000313" key="2">
    <source>
        <dbReference type="EMBL" id="OJA21190.1"/>
    </source>
</evidence>
<feature type="compositionally biased region" description="Polar residues" evidence="1">
    <location>
        <begin position="436"/>
        <end position="452"/>
    </location>
</feature>
<gene>
    <name evidence="2" type="ORF">AZE42_01377</name>
</gene>
<feature type="region of interest" description="Disordered" evidence="1">
    <location>
        <begin position="1"/>
        <end position="27"/>
    </location>
</feature>